<dbReference type="HOGENOM" id="CLU_088979_2_0_1"/>
<proteinExistence type="predicted"/>
<dbReference type="Proteomes" id="UP000030706">
    <property type="component" value="Unassembled WGS sequence"/>
</dbReference>
<gene>
    <name evidence="1" type="ORF">M438DRAFT_389834</name>
</gene>
<dbReference type="InterPro" id="IPR053037">
    <property type="entry name" value="Pericyclase_pydY-like"/>
</dbReference>
<reference evidence="1 2" key="1">
    <citation type="journal article" date="2014" name="BMC Genomics">
        <title>Genome sequencing of four Aureobasidium pullulans varieties: biotechnological potential, stress tolerance, and description of new species.</title>
        <authorList>
            <person name="Gostin Ar C."/>
            <person name="Ohm R.A."/>
            <person name="Kogej T."/>
            <person name="Sonjak S."/>
            <person name="Turk M."/>
            <person name="Zajc J."/>
            <person name="Zalar P."/>
            <person name="Grube M."/>
            <person name="Sun H."/>
            <person name="Han J."/>
            <person name="Sharma A."/>
            <person name="Chiniquy J."/>
            <person name="Ngan C.Y."/>
            <person name="Lipzen A."/>
            <person name="Barry K."/>
            <person name="Grigoriev I.V."/>
            <person name="Gunde-Cimerman N."/>
        </authorList>
    </citation>
    <scope>NUCLEOTIDE SEQUENCE [LARGE SCALE GENOMIC DNA]</scope>
    <source>
        <strain evidence="1 2">EXF-150</strain>
    </source>
</reference>
<protein>
    <submittedName>
        <fullName evidence="1">Uncharacterized protein</fullName>
    </submittedName>
</protein>
<accession>A0A074WZ38</accession>
<evidence type="ECO:0000313" key="1">
    <source>
        <dbReference type="EMBL" id="KEQ78485.1"/>
    </source>
</evidence>
<dbReference type="EMBL" id="KL585022">
    <property type="protein sequence ID" value="KEQ78485.1"/>
    <property type="molecule type" value="Genomic_DNA"/>
</dbReference>
<sequence length="178" mass="20090">MSVPFEMTTKNLSGHWALNKLLSDNTESALALQGVSWITRKALNKAPVSITISQYIDQDGIYHLNTTQQALGRMVVQKAILDGKAIDLDHPLFGKVTILQAWTSLSAIETEFLREGSQDGPQEVIEMKIFHKSDGWQSHQVFGIELIDGKRRHTRRMIVRNGSTVSRTRLVYDWKGVD</sequence>
<dbReference type="Gene3D" id="2.40.128.20">
    <property type="match status" value="1"/>
</dbReference>
<dbReference type="PANTHER" id="PTHR38115">
    <property type="entry name" value="LIPOCALIN-LIKE DOMAIN-CONTAINING PROTEIN"/>
    <property type="match status" value="1"/>
</dbReference>
<dbReference type="OrthoDB" id="425354at2759"/>
<organism evidence="1 2">
    <name type="scientific">Aureobasidium pullulans EXF-150</name>
    <dbReference type="NCBI Taxonomy" id="1043002"/>
    <lineage>
        <taxon>Eukaryota</taxon>
        <taxon>Fungi</taxon>
        <taxon>Dikarya</taxon>
        <taxon>Ascomycota</taxon>
        <taxon>Pezizomycotina</taxon>
        <taxon>Dothideomycetes</taxon>
        <taxon>Dothideomycetidae</taxon>
        <taxon>Dothideales</taxon>
        <taxon>Saccotheciaceae</taxon>
        <taxon>Aureobasidium</taxon>
    </lineage>
</organism>
<dbReference type="RefSeq" id="XP_029754672.1">
    <property type="nucleotide sequence ID" value="XM_029909041.1"/>
</dbReference>
<dbReference type="AlphaFoldDB" id="A0A074WZ38"/>
<dbReference type="GeneID" id="40751347"/>
<dbReference type="InterPro" id="IPR012674">
    <property type="entry name" value="Calycin"/>
</dbReference>
<evidence type="ECO:0000313" key="2">
    <source>
        <dbReference type="Proteomes" id="UP000030706"/>
    </source>
</evidence>
<name>A0A074WZ38_AURPU</name>
<keyword evidence="2" id="KW-1185">Reference proteome</keyword>
<dbReference type="PANTHER" id="PTHR38115:SF1">
    <property type="entry name" value="LIPOCALIN-LIKE DOMAIN-CONTAINING PROTEIN"/>
    <property type="match status" value="1"/>
</dbReference>